<evidence type="ECO:0000256" key="1">
    <source>
        <dbReference type="SAM" id="MobiDB-lite"/>
    </source>
</evidence>
<evidence type="ECO:0000313" key="3">
    <source>
        <dbReference type="RefSeq" id="XP_054858017.1"/>
    </source>
</evidence>
<protein>
    <submittedName>
        <fullName evidence="3">Gem-associated protein 4</fullName>
    </submittedName>
</protein>
<keyword evidence="2" id="KW-1185">Reference proteome</keyword>
<feature type="region of interest" description="Disordered" evidence="1">
    <location>
        <begin position="1"/>
        <end position="24"/>
    </location>
</feature>
<dbReference type="InterPro" id="IPR033265">
    <property type="entry name" value="GEMIN4"/>
</dbReference>
<dbReference type="PANTHER" id="PTHR15571">
    <property type="entry name" value="GEM-ASSOCIATED PROTEIN 4"/>
    <property type="match status" value="1"/>
</dbReference>
<dbReference type="AlphaFoldDB" id="A0AA97LLS6"/>
<gene>
    <name evidence="3" type="primary">GEMIN4</name>
</gene>
<name>A0AA97LLS6_EUBMA</name>
<dbReference type="GO" id="GO:0000387">
    <property type="term" value="P:spliceosomal snRNP assembly"/>
    <property type="evidence" value="ECO:0007669"/>
    <property type="project" value="InterPro"/>
</dbReference>
<proteinExistence type="predicted"/>
<dbReference type="Proteomes" id="UP001190640">
    <property type="component" value="Chromosome 17"/>
</dbReference>
<dbReference type="CTD" id="50628"/>
<evidence type="ECO:0000313" key="2">
    <source>
        <dbReference type="Proteomes" id="UP001190640"/>
    </source>
</evidence>
<dbReference type="KEGG" id="emc:129345060"/>
<sequence length="1101" mass="123347">MAQAGDAPDGGAREAGQGRRRRSPQLGHAVCLATAAAGPGGSAAAMDLGPVTICGEATILHGGFLLASRLCHPKPLSELTKSDWCKVGKPITDALREICTSYSTYPPQPNAWKKKAIIILWSKILLTDTSSPSTNQRWKDDVFFSVSNMIPEVNHTILFELFKAVNAPRLFAQLLLVLPEPVCQRELEIFIKYVADETTPADASFFLDVWWEILKHKDGQEDRLALLFGAFSHQHLWDSDETPQVPKRFKSDTPSSPMAAALLPALMEGLKMIKENIGPTRMKCYALANLVDVLSVLLPAESKLALLPVQDYLDKISSVVTLWSRDCENRYNKRGLDEKVQEAERSVSLLNVARPYSNPLVGHMGFLCALLDEWSVELQGLLNNPHEICYESYRLLDSLASLEKNLTRCTKLENLDKELAQGMSELGEHIADFLKKINPLVSGNNSDSSLAASVAMVIIEKKMDRHVEMCSIFASEKNWASTKDWVACLIKNKELFQKPELVLKLLQTVASLGTAGDSAESQEQQAKATQVILDCYTELSLLDKNTVISGVLSVWGRQGLSGILKLFREGFPEELNLAFNQIIQSASGEGFKKAVASVSRLAILNPEATVKKMCNLAVANLGTHQFLAEILCSFPALNFKELHGQDECLGLMLGCLKETVVDKLSSAKDKEQFLEFLVCLMQPSGASPLLAPAEVTQNLVVPFLRSDFPHVELCLQILDVALKVSLPSDQHWIHTCHPFPLIFCLCKLLHEFTHYWHEPLDRHRYSLETKDLVASNLAQLCDALLVQKDSVSLEVWTQSVAWLHKKVEALDWTIGLRLKKVYGEHFKNEVPATLFEVCKLPEDDWTSRPVPAYGAGSGLLAWLECCCISTALREQMLVLLMVNMDNPEEVNLFSKGFLLAMVQVFPWCSQSEWRRLIHVIKSLLEREVLYVPYSLEYVQYLPLLNFQPFAYHLQFSVLLLRGFQFLCSSNGATWLPLEAWKHVARLYCLGLSDMLGSVKGIARCQWHPVEEKNVTRELSFVYIQMFCHTLHVAAMLPDGISEPLLLLSLEILSQYEMLCDADESLGRALRKANEKHFLESITQNVTDKELRTMLLQKLNKL</sequence>
<dbReference type="GeneID" id="129345060"/>
<reference evidence="3" key="1">
    <citation type="submission" date="2025-08" db="UniProtKB">
        <authorList>
            <consortium name="RefSeq"/>
        </authorList>
    </citation>
    <scope>IDENTIFICATION</scope>
    <source>
        <tissue evidence="3">Blood</tissue>
    </source>
</reference>
<dbReference type="PANTHER" id="PTHR15571:SF2">
    <property type="entry name" value="GEM-ASSOCIATED PROTEIN 4"/>
    <property type="match status" value="1"/>
</dbReference>
<accession>A0AA97LLS6</accession>
<dbReference type="GO" id="GO:0032797">
    <property type="term" value="C:SMN complex"/>
    <property type="evidence" value="ECO:0007669"/>
    <property type="project" value="InterPro"/>
</dbReference>
<dbReference type="RefSeq" id="XP_054858017.1">
    <property type="nucleotide sequence ID" value="XM_055002042.1"/>
</dbReference>
<organism evidence="2 3">
    <name type="scientific">Eublepharis macularius</name>
    <name type="common">Leopard gecko</name>
    <name type="synonym">Cyrtodactylus macularius</name>
    <dbReference type="NCBI Taxonomy" id="481883"/>
    <lineage>
        <taxon>Eukaryota</taxon>
        <taxon>Metazoa</taxon>
        <taxon>Chordata</taxon>
        <taxon>Craniata</taxon>
        <taxon>Vertebrata</taxon>
        <taxon>Euteleostomi</taxon>
        <taxon>Lepidosauria</taxon>
        <taxon>Squamata</taxon>
        <taxon>Bifurcata</taxon>
        <taxon>Gekkota</taxon>
        <taxon>Eublepharidae</taxon>
        <taxon>Eublepharinae</taxon>
        <taxon>Eublepharis</taxon>
    </lineage>
</organism>
<dbReference type="GO" id="GO:0006364">
    <property type="term" value="P:rRNA processing"/>
    <property type="evidence" value="ECO:0007669"/>
    <property type="project" value="InterPro"/>
</dbReference>